<keyword evidence="1" id="KW-0812">Transmembrane</keyword>
<evidence type="ECO:0000313" key="2">
    <source>
        <dbReference type="EMBL" id="RYR45225.1"/>
    </source>
</evidence>
<comment type="caution">
    <text evidence="2">The sequence shown here is derived from an EMBL/GenBank/DDBJ whole genome shotgun (WGS) entry which is preliminary data.</text>
</comment>
<name>A0A445C2R7_ARAHY</name>
<sequence length="61" mass="7073">MHVFCNNNIALSAIIDHSKIIHIIHLLYVAFLHSLSLSLPQYIIYYPKRIYKIKLLGLSAH</sequence>
<gene>
    <name evidence="2" type="ORF">Ahy_A07g031078</name>
</gene>
<keyword evidence="1" id="KW-1133">Transmembrane helix</keyword>
<proteinExistence type="predicted"/>
<dbReference type="Proteomes" id="UP000289738">
    <property type="component" value="Chromosome A07"/>
</dbReference>
<dbReference type="AlphaFoldDB" id="A0A445C2R7"/>
<reference evidence="2 3" key="1">
    <citation type="submission" date="2019-01" db="EMBL/GenBank/DDBJ databases">
        <title>Sequencing of cultivated peanut Arachis hypogaea provides insights into genome evolution and oil improvement.</title>
        <authorList>
            <person name="Chen X."/>
        </authorList>
    </citation>
    <scope>NUCLEOTIDE SEQUENCE [LARGE SCALE GENOMIC DNA]</scope>
    <source>
        <strain evidence="3">cv. Fuhuasheng</strain>
        <tissue evidence="2">Leaves</tissue>
    </source>
</reference>
<feature type="transmembrane region" description="Helical" evidence="1">
    <location>
        <begin position="20"/>
        <end position="45"/>
    </location>
</feature>
<evidence type="ECO:0000256" key="1">
    <source>
        <dbReference type="SAM" id="Phobius"/>
    </source>
</evidence>
<accession>A0A445C2R7</accession>
<dbReference type="EMBL" id="SDMP01000007">
    <property type="protein sequence ID" value="RYR45225.1"/>
    <property type="molecule type" value="Genomic_DNA"/>
</dbReference>
<protein>
    <submittedName>
        <fullName evidence="2">Uncharacterized protein</fullName>
    </submittedName>
</protein>
<keyword evidence="1" id="KW-0472">Membrane</keyword>
<evidence type="ECO:0000313" key="3">
    <source>
        <dbReference type="Proteomes" id="UP000289738"/>
    </source>
</evidence>
<keyword evidence="3" id="KW-1185">Reference proteome</keyword>
<organism evidence="2 3">
    <name type="scientific">Arachis hypogaea</name>
    <name type="common">Peanut</name>
    <dbReference type="NCBI Taxonomy" id="3818"/>
    <lineage>
        <taxon>Eukaryota</taxon>
        <taxon>Viridiplantae</taxon>
        <taxon>Streptophyta</taxon>
        <taxon>Embryophyta</taxon>
        <taxon>Tracheophyta</taxon>
        <taxon>Spermatophyta</taxon>
        <taxon>Magnoliopsida</taxon>
        <taxon>eudicotyledons</taxon>
        <taxon>Gunneridae</taxon>
        <taxon>Pentapetalae</taxon>
        <taxon>rosids</taxon>
        <taxon>fabids</taxon>
        <taxon>Fabales</taxon>
        <taxon>Fabaceae</taxon>
        <taxon>Papilionoideae</taxon>
        <taxon>50 kb inversion clade</taxon>
        <taxon>dalbergioids sensu lato</taxon>
        <taxon>Dalbergieae</taxon>
        <taxon>Pterocarpus clade</taxon>
        <taxon>Arachis</taxon>
    </lineage>
</organism>